<dbReference type="AlphaFoldDB" id="A0A0A9HKP9"/>
<name>A0A0A9HKP9_ARUDO</name>
<reference evidence="1" key="2">
    <citation type="journal article" date="2015" name="Data Brief">
        <title>Shoot transcriptome of the giant reed, Arundo donax.</title>
        <authorList>
            <person name="Barrero R.A."/>
            <person name="Guerrero F.D."/>
            <person name="Moolhuijzen P."/>
            <person name="Goolsby J.A."/>
            <person name="Tidwell J."/>
            <person name="Bellgard S.E."/>
            <person name="Bellgard M.I."/>
        </authorList>
    </citation>
    <scope>NUCLEOTIDE SEQUENCE</scope>
    <source>
        <tissue evidence="1">Shoot tissue taken approximately 20 cm above the soil surface</tissue>
    </source>
</reference>
<reference evidence="1" key="1">
    <citation type="submission" date="2014-09" db="EMBL/GenBank/DDBJ databases">
        <authorList>
            <person name="Magalhaes I.L.F."/>
            <person name="Oliveira U."/>
            <person name="Santos F.R."/>
            <person name="Vidigal T.H.D.A."/>
            <person name="Brescovit A.D."/>
            <person name="Santos A.J."/>
        </authorList>
    </citation>
    <scope>NUCLEOTIDE SEQUENCE</scope>
    <source>
        <tissue evidence="1">Shoot tissue taken approximately 20 cm above the soil surface</tissue>
    </source>
</reference>
<protein>
    <submittedName>
        <fullName evidence="1">Uncharacterized protein</fullName>
    </submittedName>
</protein>
<proteinExistence type="predicted"/>
<sequence length="28" mass="2995">MEPEPPPHQSFTTSLSLSLIALISISKA</sequence>
<evidence type="ECO:0000313" key="1">
    <source>
        <dbReference type="EMBL" id="JAE37327.1"/>
    </source>
</evidence>
<organism evidence="1">
    <name type="scientific">Arundo donax</name>
    <name type="common">Giant reed</name>
    <name type="synonym">Donax arundinaceus</name>
    <dbReference type="NCBI Taxonomy" id="35708"/>
    <lineage>
        <taxon>Eukaryota</taxon>
        <taxon>Viridiplantae</taxon>
        <taxon>Streptophyta</taxon>
        <taxon>Embryophyta</taxon>
        <taxon>Tracheophyta</taxon>
        <taxon>Spermatophyta</taxon>
        <taxon>Magnoliopsida</taxon>
        <taxon>Liliopsida</taxon>
        <taxon>Poales</taxon>
        <taxon>Poaceae</taxon>
        <taxon>PACMAD clade</taxon>
        <taxon>Arundinoideae</taxon>
        <taxon>Arundineae</taxon>
        <taxon>Arundo</taxon>
    </lineage>
</organism>
<dbReference type="EMBL" id="GBRH01160569">
    <property type="protein sequence ID" value="JAE37327.1"/>
    <property type="molecule type" value="Transcribed_RNA"/>
</dbReference>
<accession>A0A0A9HKP9</accession>